<organism evidence="2 3">
    <name type="scientific">Plectus sambesii</name>
    <dbReference type="NCBI Taxonomy" id="2011161"/>
    <lineage>
        <taxon>Eukaryota</taxon>
        <taxon>Metazoa</taxon>
        <taxon>Ecdysozoa</taxon>
        <taxon>Nematoda</taxon>
        <taxon>Chromadorea</taxon>
        <taxon>Plectida</taxon>
        <taxon>Plectina</taxon>
        <taxon>Plectoidea</taxon>
        <taxon>Plectidae</taxon>
        <taxon>Plectus</taxon>
    </lineage>
</organism>
<feature type="region of interest" description="Disordered" evidence="1">
    <location>
        <begin position="335"/>
        <end position="383"/>
    </location>
</feature>
<dbReference type="WBParaSite" id="PSAMB.scaffold276size59608.g4210.t1">
    <property type="protein sequence ID" value="PSAMB.scaffold276size59608.g4210.t1"/>
    <property type="gene ID" value="PSAMB.scaffold276size59608.g4210"/>
</dbReference>
<reference evidence="3" key="1">
    <citation type="submission" date="2022-11" db="UniProtKB">
        <authorList>
            <consortium name="WormBaseParasite"/>
        </authorList>
    </citation>
    <scope>IDENTIFICATION</scope>
</reference>
<protein>
    <submittedName>
        <fullName evidence="3">Uncharacterized protein</fullName>
    </submittedName>
</protein>
<keyword evidence="2" id="KW-1185">Reference proteome</keyword>
<evidence type="ECO:0000313" key="3">
    <source>
        <dbReference type="WBParaSite" id="PSAMB.scaffold276size59608.g4210.t1"/>
    </source>
</evidence>
<feature type="compositionally biased region" description="Basic and acidic residues" evidence="1">
    <location>
        <begin position="337"/>
        <end position="349"/>
    </location>
</feature>
<proteinExistence type="predicted"/>
<feature type="compositionally biased region" description="Basic and acidic residues" evidence="1">
    <location>
        <begin position="359"/>
        <end position="383"/>
    </location>
</feature>
<evidence type="ECO:0000313" key="2">
    <source>
        <dbReference type="Proteomes" id="UP000887566"/>
    </source>
</evidence>
<dbReference type="AlphaFoldDB" id="A0A914W0F9"/>
<sequence>MNAASGGIAACWSRGTKLSQIGYKVAGPVRKEGAKAVSQMAGKKLIKEVGKQLGKEGSKVVRNLTLQRIGIKIAEGVAFGAAQSGVEYVVHNHLSGLCAAIRSTVTSDMDRLFREHDLSTNLLEAYKIMGERKADQRQFKDQLANSARLRKDLGLLQKAVETKEAERDAKFRRTPGKYTEKHIRRQGGKNLQMPSIPEDKVSDHITEYNANSNIEVTFETDAFNVDSSETSEEHYEHVERVANQSKFERKEHTTIMGNQDKLEDDAKKLSEHMGWNNDKKMHPIKFKRTDGKPVNARRTAIVEITNPDGTKHYQADRTRSERIEGEGVTAFMYGGSLRHDGGMNEERQRMSSQSSAQEPSRELKPPELPREQTKEKQPDKRDE</sequence>
<evidence type="ECO:0000256" key="1">
    <source>
        <dbReference type="SAM" id="MobiDB-lite"/>
    </source>
</evidence>
<accession>A0A914W0F9</accession>
<name>A0A914W0F9_9BILA</name>
<dbReference type="Proteomes" id="UP000887566">
    <property type="component" value="Unplaced"/>
</dbReference>